<reference evidence="2" key="1">
    <citation type="submission" date="2023-07" db="EMBL/GenBank/DDBJ databases">
        <title>30 novel species of actinomycetes from the DSMZ collection.</title>
        <authorList>
            <person name="Nouioui I."/>
        </authorList>
    </citation>
    <scope>NUCLEOTIDE SEQUENCE [LARGE SCALE GENOMIC DNA]</scope>
    <source>
        <strain evidence="2">DSM 41982</strain>
    </source>
</reference>
<keyword evidence="1" id="KW-0436">Ligase</keyword>
<name>A0ABD5E965_9ACTN</name>
<dbReference type="EMBL" id="JAVRER010000020">
    <property type="protein sequence ID" value="MDT0416805.1"/>
    <property type="molecule type" value="Genomic_DNA"/>
</dbReference>
<gene>
    <name evidence="1" type="ORF">RM574_15040</name>
</gene>
<accession>A0ABD5E965</accession>
<dbReference type="SUPFAM" id="SSF55144">
    <property type="entry name" value="LigT-like"/>
    <property type="match status" value="1"/>
</dbReference>
<dbReference type="Gene3D" id="3.90.1140.10">
    <property type="entry name" value="Cyclic phosphodiesterase"/>
    <property type="match status" value="1"/>
</dbReference>
<dbReference type="Pfam" id="PF13563">
    <property type="entry name" value="2_5_RNA_ligase2"/>
    <property type="match status" value="1"/>
</dbReference>
<dbReference type="Proteomes" id="UP001183607">
    <property type="component" value="Unassembled WGS sequence"/>
</dbReference>
<sequence>MPATPSTAEPAPADWGDRVGDTSLSIRVPAADALVTTGFPAHVSVLHPFVPRASLGPASRAALAALVAAHPPFTLRFTRFGHFPGVLHLAPEPHPVLHELSAALRRAWPGALPYRGLFGPEGLPPHLTLATHAAPGTDRAVYGPLEERYGSALPLHAEVTRLSLTVYTPEGTWREESALSLGGERAGGERGAG</sequence>
<protein>
    <submittedName>
        <fullName evidence="1">2'-5' RNA ligase family protein</fullName>
    </submittedName>
</protein>
<organism evidence="1 2">
    <name type="scientific">Streptomyces evansiae</name>
    <dbReference type="NCBI Taxonomy" id="3075535"/>
    <lineage>
        <taxon>Bacteria</taxon>
        <taxon>Bacillati</taxon>
        <taxon>Actinomycetota</taxon>
        <taxon>Actinomycetes</taxon>
        <taxon>Kitasatosporales</taxon>
        <taxon>Streptomycetaceae</taxon>
        <taxon>Streptomyces</taxon>
    </lineage>
</organism>
<dbReference type="RefSeq" id="WP_007818663.1">
    <property type="nucleotide sequence ID" value="NZ_JAVRER010000020.1"/>
</dbReference>
<proteinExistence type="predicted"/>
<dbReference type="InterPro" id="IPR009097">
    <property type="entry name" value="Cyclic_Pdiesterase"/>
</dbReference>
<evidence type="ECO:0000313" key="1">
    <source>
        <dbReference type="EMBL" id="MDT0416805.1"/>
    </source>
</evidence>
<evidence type="ECO:0000313" key="2">
    <source>
        <dbReference type="Proteomes" id="UP001183607"/>
    </source>
</evidence>
<comment type="caution">
    <text evidence="1">The sequence shown here is derived from an EMBL/GenBank/DDBJ whole genome shotgun (WGS) entry which is preliminary data.</text>
</comment>
<dbReference type="GO" id="GO:0016874">
    <property type="term" value="F:ligase activity"/>
    <property type="evidence" value="ECO:0007669"/>
    <property type="project" value="UniProtKB-KW"/>
</dbReference>
<dbReference type="AlphaFoldDB" id="A0ABD5E965"/>